<dbReference type="Proteomes" id="UP000564806">
    <property type="component" value="Unassembled WGS sequence"/>
</dbReference>
<dbReference type="SUPFAM" id="SSF69618">
    <property type="entry name" value="HemD-like"/>
    <property type="match status" value="1"/>
</dbReference>
<dbReference type="InterPro" id="IPR039793">
    <property type="entry name" value="UROS/Hem4"/>
</dbReference>
<proteinExistence type="predicted"/>
<keyword evidence="3" id="KW-1185">Reference proteome</keyword>
<dbReference type="AlphaFoldDB" id="A0A850EL95"/>
<dbReference type="Gene3D" id="3.40.50.10090">
    <property type="match status" value="2"/>
</dbReference>
<reference evidence="2" key="1">
    <citation type="submission" date="2020-06" db="EMBL/GenBank/DDBJ databases">
        <title>Paenibacillus sp. nov., isolated from soil.</title>
        <authorList>
            <person name="Seo Y.L."/>
        </authorList>
    </citation>
    <scope>NUCLEOTIDE SEQUENCE [LARGE SCALE GENOMIC DNA]</scope>
    <source>
        <strain evidence="2">JW14</strain>
    </source>
</reference>
<dbReference type="InterPro" id="IPR036108">
    <property type="entry name" value="4pyrrol_syn_uPrphyn_synt_sf"/>
</dbReference>
<protein>
    <submittedName>
        <fullName evidence="2">Uroporphyrinogen-III synthase</fullName>
        <ecNumber evidence="2">4.2.1.75</ecNumber>
    </submittedName>
</protein>
<feature type="domain" description="Tetrapyrrole biosynthesis uroporphyrinogen III synthase" evidence="1">
    <location>
        <begin position="20"/>
        <end position="259"/>
    </location>
</feature>
<dbReference type="Pfam" id="PF02602">
    <property type="entry name" value="HEM4"/>
    <property type="match status" value="1"/>
</dbReference>
<name>A0A850EL95_9BACL</name>
<evidence type="ECO:0000313" key="2">
    <source>
        <dbReference type="EMBL" id="NUU60144.1"/>
    </source>
</evidence>
<evidence type="ECO:0000259" key="1">
    <source>
        <dbReference type="Pfam" id="PF02602"/>
    </source>
</evidence>
<dbReference type="CDD" id="cd06578">
    <property type="entry name" value="HemD"/>
    <property type="match status" value="1"/>
</dbReference>
<gene>
    <name evidence="2" type="ORF">HPT30_07290</name>
</gene>
<dbReference type="EMBL" id="JABWCS010000198">
    <property type="protein sequence ID" value="NUU60144.1"/>
    <property type="molecule type" value="Genomic_DNA"/>
</dbReference>
<keyword evidence="2" id="KW-0456">Lyase</keyword>
<sequence length="270" mass="29242">MAEQLKGLTIALAGARKAEEMTKLVQNMGGTALLRPAQGTVFLDDDALREGLEGWIASPPYLVILTTGIGLEALFTMAGSMGLEERFQEVLSGSLIAARGYKTVNALKKRGLVPVARDDDGSSAGLIRGMENLDLQGKDVLLQLHGDPAPVLTEWLDTVGAVARQILPYRHTPPEPGELDRLLDEIVTGKVDAVAFTSAPQFRFLSQFAKKENKLEALREAFENDVLAVSVGRITSAALQEEGITRIVMPEHERMGSMFVELGRYLAAGR</sequence>
<dbReference type="PANTHER" id="PTHR40082:SF1">
    <property type="entry name" value="BLR5956 PROTEIN"/>
    <property type="match status" value="1"/>
</dbReference>
<evidence type="ECO:0000313" key="3">
    <source>
        <dbReference type="Proteomes" id="UP000564806"/>
    </source>
</evidence>
<comment type="caution">
    <text evidence="2">The sequence shown here is derived from an EMBL/GenBank/DDBJ whole genome shotgun (WGS) entry which is preliminary data.</text>
</comment>
<dbReference type="PANTHER" id="PTHR40082">
    <property type="entry name" value="BLR5956 PROTEIN"/>
    <property type="match status" value="1"/>
</dbReference>
<dbReference type="NCBIfam" id="NF004584">
    <property type="entry name" value="PRK05928.2-1"/>
    <property type="match status" value="1"/>
</dbReference>
<dbReference type="RefSeq" id="WP_175370754.1">
    <property type="nucleotide sequence ID" value="NZ_JABWCS010000198.1"/>
</dbReference>
<dbReference type="EC" id="4.2.1.75" evidence="2"/>
<organism evidence="2 3">
    <name type="scientific">Paenibacillus agri</name>
    <dbReference type="NCBI Taxonomy" id="2744309"/>
    <lineage>
        <taxon>Bacteria</taxon>
        <taxon>Bacillati</taxon>
        <taxon>Bacillota</taxon>
        <taxon>Bacilli</taxon>
        <taxon>Bacillales</taxon>
        <taxon>Paenibacillaceae</taxon>
        <taxon>Paenibacillus</taxon>
    </lineage>
</organism>
<dbReference type="GO" id="GO:0006780">
    <property type="term" value="P:uroporphyrinogen III biosynthetic process"/>
    <property type="evidence" value="ECO:0007669"/>
    <property type="project" value="InterPro"/>
</dbReference>
<dbReference type="InterPro" id="IPR003754">
    <property type="entry name" value="4pyrrol_synth_uPrphyn_synth"/>
</dbReference>
<dbReference type="GO" id="GO:0004852">
    <property type="term" value="F:uroporphyrinogen-III synthase activity"/>
    <property type="evidence" value="ECO:0007669"/>
    <property type="project" value="UniProtKB-EC"/>
</dbReference>
<accession>A0A850EL95</accession>